<protein>
    <submittedName>
        <fullName evidence="1">Uncharacterized protein</fullName>
    </submittedName>
</protein>
<organism evidence="1 2">
    <name type="scientific">Runella defluvii</name>
    <dbReference type="NCBI Taxonomy" id="370973"/>
    <lineage>
        <taxon>Bacteria</taxon>
        <taxon>Pseudomonadati</taxon>
        <taxon>Bacteroidota</taxon>
        <taxon>Cytophagia</taxon>
        <taxon>Cytophagales</taxon>
        <taxon>Spirosomataceae</taxon>
        <taxon>Runella</taxon>
    </lineage>
</organism>
<accession>A0A7W5ZHY5</accession>
<comment type="caution">
    <text evidence="1">The sequence shown here is derived from an EMBL/GenBank/DDBJ whole genome shotgun (WGS) entry which is preliminary data.</text>
</comment>
<sequence length="60" mass="6588">MNFSALVIYIASAKRNLCRVAQIKKGTASCGSLFCTRQKCLSFSLLDLQAFESLAWLQAA</sequence>
<keyword evidence="2" id="KW-1185">Reference proteome</keyword>
<evidence type="ECO:0000313" key="2">
    <source>
        <dbReference type="Proteomes" id="UP000541352"/>
    </source>
</evidence>
<evidence type="ECO:0000313" key="1">
    <source>
        <dbReference type="EMBL" id="MBB3837516.1"/>
    </source>
</evidence>
<dbReference type="EMBL" id="JACIBY010000002">
    <property type="protein sequence ID" value="MBB3837516.1"/>
    <property type="molecule type" value="Genomic_DNA"/>
</dbReference>
<proteinExistence type="predicted"/>
<dbReference type="AlphaFoldDB" id="A0A7W5ZHY5"/>
<name>A0A7W5ZHY5_9BACT</name>
<dbReference type="Proteomes" id="UP000541352">
    <property type="component" value="Unassembled WGS sequence"/>
</dbReference>
<reference evidence="1 2" key="1">
    <citation type="submission" date="2020-08" db="EMBL/GenBank/DDBJ databases">
        <title>Genomic Encyclopedia of Type Strains, Phase IV (KMG-IV): sequencing the most valuable type-strain genomes for metagenomic binning, comparative biology and taxonomic classification.</title>
        <authorList>
            <person name="Goeker M."/>
        </authorList>
    </citation>
    <scope>NUCLEOTIDE SEQUENCE [LARGE SCALE GENOMIC DNA]</scope>
    <source>
        <strain evidence="1 2">DSM 17976</strain>
    </source>
</reference>
<gene>
    <name evidence="1" type="ORF">FHS57_001510</name>
</gene>